<proteinExistence type="predicted"/>
<evidence type="ECO:0000313" key="7">
    <source>
        <dbReference type="Proteomes" id="UP000233256"/>
    </source>
</evidence>
<feature type="transmembrane region" description="Helical" evidence="4">
    <location>
        <begin position="170"/>
        <end position="191"/>
    </location>
</feature>
<evidence type="ECO:0000256" key="3">
    <source>
        <dbReference type="ARBA" id="ARBA00023136"/>
    </source>
</evidence>
<comment type="caution">
    <text evidence="6">The sequence shown here is derived from an EMBL/GenBank/DDBJ whole genome shotgun (WGS) entry which is preliminary data.</text>
</comment>
<feature type="transmembrane region" description="Helical" evidence="4">
    <location>
        <begin position="336"/>
        <end position="355"/>
    </location>
</feature>
<keyword evidence="1 4" id="KW-0812">Transmembrane</keyword>
<reference evidence="6 7" key="1">
    <citation type="journal article" date="2017" name="ISME J.">
        <title>Potential for microbial H2 and metal transformations associated with novel bacteria and archaea in deep terrestrial subsurface sediments.</title>
        <authorList>
            <person name="Hernsdorf A.W."/>
            <person name="Amano Y."/>
            <person name="Miyakawa K."/>
            <person name="Ise K."/>
            <person name="Suzuki Y."/>
            <person name="Anantharaman K."/>
            <person name="Probst A."/>
            <person name="Burstein D."/>
            <person name="Thomas B.C."/>
            <person name="Banfield J.F."/>
        </authorList>
    </citation>
    <scope>NUCLEOTIDE SEQUENCE [LARGE SCALE GENOMIC DNA]</scope>
    <source>
        <strain evidence="6">HGW-Wallbacteria-1</strain>
    </source>
</reference>
<gene>
    <name evidence="6" type="ORF">CVV64_18690</name>
</gene>
<evidence type="ECO:0000256" key="1">
    <source>
        <dbReference type="ARBA" id="ARBA00022692"/>
    </source>
</evidence>
<evidence type="ECO:0000256" key="2">
    <source>
        <dbReference type="ARBA" id="ARBA00022989"/>
    </source>
</evidence>
<dbReference type="PANTHER" id="PTHR11360:SF304">
    <property type="entry name" value="MFS DOMAIN-CONTAINING PROTEIN"/>
    <property type="match status" value="1"/>
</dbReference>
<feature type="transmembrane region" description="Helical" evidence="4">
    <location>
        <begin position="248"/>
        <end position="267"/>
    </location>
</feature>
<dbReference type="PANTHER" id="PTHR11360">
    <property type="entry name" value="MONOCARBOXYLATE TRANSPORTER"/>
    <property type="match status" value="1"/>
</dbReference>
<feature type="transmembrane region" description="Helical" evidence="4">
    <location>
        <begin position="279"/>
        <end position="297"/>
    </location>
</feature>
<dbReference type="AlphaFoldDB" id="A0A2N1PJF1"/>
<name>A0A2N1PJF1_9BACT</name>
<dbReference type="InterPro" id="IPR020846">
    <property type="entry name" value="MFS_dom"/>
</dbReference>
<feature type="transmembrane region" description="Helical" evidence="4">
    <location>
        <begin position="52"/>
        <end position="72"/>
    </location>
</feature>
<dbReference type="SUPFAM" id="SSF103473">
    <property type="entry name" value="MFS general substrate transporter"/>
    <property type="match status" value="1"/>
</dbReference>
<keyword evidence="3 4" id="KW-0472">Membrane</keyword>
<dbReference type="Proteomes" id="UP000233256">
    <property type="component" value="Unassembled WGS sequence"/>
</dbReference>
<feature type="transmembrane region" description="Helical" evidence="4">
    <location>
        <begin position="103"/>
        <end position="125"/>
    </location>
</feature>
<dbReference type="PROSITE" id="PS50850">
    <property type="entry name" value="MFS"/>
    <property type="match status" value="1"/>
</dbReference>
<dbReference type="EMBL" id="PGXC01000045">
    <property type="protein sequence ID" value="PKK88478.1"/>
    <property type="molecule type" value="Genomic_DNA"/>
</dbReference>
<feature type="transmembrane region" description="Helical" evidence="4">
    <location>
        <begin position="303"/>
        <end position="324"/>
    </location>
</feature>
<accession>A0A2N1PJF1</accession>
<feature type="transmembrane region" description="Helical" evidence="4">
    <location>
        <begin position="12"/>
        <end position="32"/>
    </location>
</feature>
<dbReference type="GO" id="GO:0022857">
    <property type="term" value="F:transmembrane transporter activity"/>
    <property type="evidence" value="ECO:0007669"/>
    <property type="project" value="InterPro"/>
</dbReference>
<keyword evidence="2 4" id="KW-1133">Transmembrane helix</keyword>
<dbReference type="InterPro" id="IPR036259">
    <property type="entry name" value="MFS_trans_sf"/>
</dbReference>
<dbReference type="Pfam" id="PF07690">
    <property type="entry name" value="MFS_1"/>
    <property type="match status" value="1"/>
</dbReference>
<dbReference type="Gene3D" id="1.20.1250.20">
    <property type="entry name" value="MFS general substrate transporter like domains"/>
    <property type="match status" value="2"/>
</dbReference>
<feature type="transmembrane region" description="Helical" evidence="4">
    <location>
        <begin position="137"/>
        <end position="158"/>
    </location>
</feature>
<evidence type="ECO:0000256" key="4">
    <source>
        <dbReference type="SAM" id="Phobius"/>
    </source>
</evidence>
<sequence length="403" mass="42982">MFHILEDSVLNRWVVLAAGVVIQTILGGVYSWSIFVPHLIRTQGLSKGQCGFIFGLTIGVFTLAMIFAGRILTSRGPRFTAATGAILFGSGYVLASFSHGDFYRLLAGISLLAGSGIGFGYVCPLSVGVRWFPDRKGLVTGVSVAGFGGGAILLNYLAQHYLSLGVDILIFFRWLGSIAGITLFAASMFLANPPQCKSAEKVTADYSALRSIPFALMTFGIFCGTFSGLLVVGNLAPIMLRAGLAESHAAVAVSIFAFGNALGRILWGFIHDRIRYRSIPLSLAFFALLLIPLIYPVPEWTLLITTALLGFGFSANFVIYAASISRQFGVHSFPGLYPLCFMGYGFAGIMGPAIGGYLSDLTGSFESALDLSIAVVVLAAILTALGQKRFSSQAEKEHFDKSA</sequence>
<evidence type="ECO:0000259" key="5">
    <source>
        <dbReference type="PROSITE" id="PS50850"/>
    </source>
</evidence>
<dbReference type="InterPro" id="IPR011701">
    <property type="entry name" value="MFS"/>
</dbReference>
<feature type="transmembrane region" description="Helical" evidence="4">
    <location>
        <begin position="212"/>
        <end position="236"/>
    </location>
</feature>
<organism evidence="6 7">
    <name type="scientific">Candidatus Wallbacteria bacterium HGW-Wallbacteria-1</name>
    <dbReference type="NCBI Taxonomy" id="2013854"/>
    <lineage>
        <taxon>Bacteria</taxon>
        <taxon>Candidatus Walliibacteriota</taxon>
    </lineage>
</organism>
<dbReference type="InterPro" id="IPR050327">
    <property type="entry name" value="Proton-linked_MCT"/>
</dbReference>
<feature type="transmembrane region" description="Helical" evidence="4">
    <location>
        <begin position="79"/>
        <end position="97"/>
    </location>
</feature>
<evidence type="ECO:0000313" key="6">
    <source>
        <dbReference type="EMBL" id="PKK88478.1"/>
    </source>
</evidence>
<protein>
    <submittedName>
        <fullName evidence="6">MFS transporter</fullName>
    </submittedName>
</protein>
<feature type="domain" description="Major facilitator superfamily (MFS) profile" evidence="5">
    <location>
        <begin position="12"/>
        <end position="391"/>
    </location>
</feature>
<feature type="transmembrane region" description="Helical" evidence="4">
    <location>
        <begin position="367"/>
        <end position="386"/>
    </location>
</feature>